<proteinExistence type="predicted"/>
<reference evidence="2" key="1">
    <citation type="submission" date="2016-11" db="UniProtKB">
        <authorList>
            <consortium name="WormBaseParasite"/>
        </authorList>
    </citation>
    <scope>IDENTIFICATION</scope>
</reference>
<keyword evidence="1" id="KW-1185">Reference proteome</keyword>
<evidence type="ECO:0000313" key="2">
    <source>
        <dbReference type="WBParaSite" id="MhA1_Contig1617.frz3.gene2"/>
    </source>
</evidence>
<accession>A0A1I8B7U3</accession>
<organism evidence="1 2">
    <name type="scientific">Meloidogyne hapla</name>
    <name type="common">Root-knot nematode worm</name>
    <dbReference type="NCBI Taxonomy" id="6305"/>
    <lineage>
        <taxon>Eukaryota</taxon>
        <taxon>Metazoa</taxon>
        <taxon>Ecdysozoa</taxon>
        <taxon>Nematoda</taxon>
        <taxon>Chromadorea</taxon>
        <taxon>Rhabditida</taxon>
        <taxon>Tylenchina</taxon>
        <taxon>Tylenchomorpha</taxon>
        <taxon>Tylenchoidea</taxon>
        <taxon>Meloidogynidae</taxon>
        <taxon>Meloidogyninae</taxon>
        <taxon>Meloidogyne</taxon>
    </lineage>
</organism>
<name>A0A1I8B7U3_MELHA</name>
<dbReference type="Proteomes" id="UP000095281">
    <property type="component" value="Unplaced"/>
</dbReference>
<protein>
    <submittedName>
        <fullName evidence="2">Galectin</fullName>
    </submittedName>
</protein>
<dbReference type="Gene3D" id="2.60.120.200">
    <property type="match status" value="1"/>
</dbReference>
<dbReference type="AlphaFoldDB" id="A0A1I8B7U3"/>
<evidence type="ECO:0000313" key="1">
    <source>
        <dbReference type="Proteomes" id="UP000095281"/>
    </source>
</evidence>
<dbReference type="WBParaSite" id="MhA1_Contig1617.frz3.gene2">
    <property type="protein sequence ID" value="MhA1_Contig1617.frz3.gene2"/>
    <property type="gene ID" value="MhA1_Contig1617.frz3.gene2"/>
</dbReference>
<sequence length="127" mass="14515">MISIGQEKIAEVKVLELKFEFAPIKFYYHGRNVTISKNWSLKIRSSTFKKSNANQKVLPNPIGQTGVKIVVLIYADKKGYNISVNGGDHILYPHKYNASIINRVEASYLRFLFLVLPSLIITDRILF</sequence>